<dbReference type="Proteomes" id="UP000727907">
    <property type="component" value="Unassembled WGS sequence"/>
</dbReference>
<keyword evidence="1" id="KW-1133">Transmembrane helix</keyword>
<feature type="transmembrane region" description="Helical" evidence="1">
    <location>
        <begin position="84"/>
        <end position="102"/>
    </location>
</feature>
<feature type="transmembrane region" description="Helical" evidence="1">
    <location>
        <begin position="12"/>
        <end position="31"/>
    </location>
</feature>
<feature type="transmembrane region" description="Helical" evidence="1">
    <location>
        <begin position="108"/>
        <end position="130"/>
    </location>
</feature>
<proteinExistence type="predicted"/>
<protein>
    <submittedName>
        <fullName evidence="2">Uncharacterized protein</fullName>
    </submittedName>
</protein>
<keyword evidence="1" id="KW-0812">Transmembrane</keyword>
<keyword evidence="1" id="KW-0472">Membrane</keyword>
<evidence type="ECO:0000313" key="3">
    <source>
        <dbReference type="Proteomes" id="UP000727907"/>
    </source>
</evidence>
<dbReference type="RefSeq" id="WP_216957403.1">
    <property type="nucleotide sequence ID" value="NZ_JAHOPB010000001.1"/>
</dbReference>
<evidence type="ECO:0000256" key="1">
    <source>
        <dbReference type="SAM" id="Phobius"/>
    </source>
</evidence>
<sequence>MNASSDRLLRRTLWANAILSVGSGAILAALATPFASMATHAPVQVLGLDLAIVLELLGLGFVAFGAVCGWIASRTDMPLGWARAIFVLDASWVAISAVLLMLPASWTLAGIAGIVVVALIVADLAILEYLGLRRISTAN</sequence>
<name>A0ABS6IGN1_9HYPH</name>
<organism evidence="2 3">
    <name type="scientific">Reyranella humidisoli</name>
    <dbReference type="NCBI Taxonomy" id="2849149"/>
    <lineage>
        <taxon>Bacteria</taxon>
        <taxon>Pseudomonadati</taxon>
        <taxon>Pseudomonadota</taxon>
        <taxon>Alphaproteobacteria</taxon>
        <taxon>Hyphomicrobiales</taxon>
        <taxon>Reyranellaceae</taxon>
        <taxon>Reyranella</taxon>
    </lineage>
</organism>
<accession>A0ABS6IGN1</accession>
<evidence type="ECO:0000313" key="2">
    <source>
        <dbReference type="EMBL" id="MBU8873140.1"/>
    </source>
</evidence>
<feature type="transmembrane region" description="Helical" evidence="1">
    <location>
        <begin position="51"/>
        <end position="72"/>
    </location>
</feature>
<comment type="caution">
    <text evidence="2">The sequence shown here is derived from an EMBL/GenBank/DDBJ whole genome shotgun (WGS) entry which is preliminary data.</text>
</comment>
<reference evidence="2 3" key="1">
    <citation type="submission" date="2021-06" db="EMBL/GenBank/DDBJ databases">
        <authorList>
            <person name="Lee D.H."/>
        </authorList>
    </citation>
    <scope>NUCLEOTIDE SEQUENCE [LARGE SCALE GENOMIC DNA]</scope>
    <source>
        <strain evidence="2 3">MMS21-HV4-11</strain>
    </source>
</reference>
<keyword evidence="3" id="KW-1185">Reference proteome</keyword>
<dbReference type="EMBL" id="JAHOPB010000001">
    <property type="protein sequence ID" value="MBU8873140.1"/>
    <property type="molecule type" value="Genomic_DNA"/>
</dbReference>
<gene>
    <name evidence="2" type="ORF">KQ910_05165</name>
</gene>